<accession>A0A154BMZ7</accession>
<dbReference type="AlphaFoldDB" id="A0A154BMZ7"/>
<dbReference type="EMBL" id="LSGP01000025">
    <property type="protein sequence ID" value="KYZ75255.1"/>
    <property type="molecule type" value="Genomic_DNA"/>
</dbReference>
<dbReference type="OrthoDB" id="1785681at2"/>
<reference evidence="1 2" key="1">
    <citation type="submission" date="2016-02" db="EMBL/GenBank/DDBJ databases">
        <title>Anaerosporomusa subterraneum gen. nov., sp. nov., a spore-forming obligate anaerobe isolated from saprolite.</title>
        <authorList>
            <person name="Choi J.K."/>
            <person name="Shah M."/>
            <person name="Yee N."/>
        </authorList>
    </citation>
    <scope>NUCLEOTIDE SEQUENCE [LARGE SCALE GENOMIC DNA]</scope>
    <source>
        <strain evidence="1 2">RU4</strain>
    </source>
</reference>
<evidence type="ECO:0000313" key="2">
    <source>
        <dbReference type="Proteomes" id="UP000076268"/>
    </source>
</evidence>
<comment type="caution">
    <text evidence="1">The sequence shown here is derived from an EMBL/GenBank/DDBJ whole genome shotgun (WGS) entry which is preliminary data.</text>
</comment>
<gene>
    <name evidence="1" type="ORF">AXX12_13935</name>
</gene>
<dbReference type="Proteomes" id="UP000076268">
    <property type="component" value="Unassembled WGS sequence"/>
</dbReference>
<organism evidence="1 2">
    <name type="scientific">Anaerosporomusa subterranea</name>
    <dbReference type="NCBI Taxonomy" id="1794912"/>
    <lineage>
        <taxon>Bacteria</taxon>
        <taxon>Bacillati</taxon>
        <taxon>Bacillota</taxon>
        <taxon>Negativicutes</taxon>
        <taxon>Acetonemataceae</taxon>
        <taxon>Anaerosporomusa</taxon>
    </lineage>
</organism>
<name>A0A154BMZ7_ANASB</name>
<dbReference type="STRING" id="1794912.AXX12_13935"/>
<dbReference type="RefSeq" id="WP_066244883.1">
    <property type="nucleotide sequence ID" value="NZ_LSGP01000025.1"/>
</dbReference>
<proteinExistence type="predicted"/>
<keyword evidence="2" id="KW-1185">Reference proteome</keyword>
<sequence length="562" mass="61479">MDTKTARLGKSDKVNCSTGRGNCLGCGKFPCDCCNPNIIDLANCFTQIKNVTKCVLDCLDERPSLCKEERVAVCILLNEIRSIEDFINNSTFGLPEIKNEIRFLESFINNTIFGLPEIKNEIIEINITSTAILNEVIIINEVVNAIKNTCNFCEFLTNINEVVIDINNTVNNGTKGIFEIKNEIIDINEIVTTINNTINNGTSGLPEIKNEIIDINRIVTAINNTVNNGTKGVFEIKNEIIDLNEIITTINNTIHNGTSGLPEIKNEIIDINRIVTAINSTVNNGTKGVFEIKNEIIDLNEIITTINNTIHNGTFGLPEIKNEIIDINRIVTAINSSVNNQFFGLNEIKNEIRGIENILMTSGPNRSLSCSNDSILICGRGVDDVIRTIKTDVHNVTATLPSASTHSQIGALFSLVTSLFVQGNSANFLFLFSNPSSKTMYLDKIMVGSQVSPSATPLNYVESIRIRIIKNSIISDPGTPLFPTNLNAGFADTPSIVVTQDPSSGGGTLIFDTRVLGEFTSIDFEGRIIVPPNTNILINSILVEPPAGLGVDLSITILWYEL</sequence>
<evidence type="ECO:0000313" key="1">
    <source>
        <dbReference type="EMBL" id="KYZ75255.1"/>
    </source>
</evidence>
<protein>
    <submittedName>
        <fullName evidence="1">Uncharacterized protein</fullName>
    </submittedName>
</protein>